<dbReference type="InterPro" id="IPR045706">
    <property type="entry name" value="DUF6062"/>
</dbReference>
<dbReference type="EMBL" id="DVFT01000017">
    <property type="protein sequence ID" value="HIQ95153.1"/>
    <property type="molecule type" value="Genomic_DNA"/>
</dbReference>
<comment type="caution">
    <text evidence="1">The sequence shown here is derived from an EMBL/GenBank/DDBJ whole genome shotgun (WGS) entry which is preliminary data.</text>
</comment>
<dbReference type="AlphaFoldDB" id="A0A9D0ZT43"/>
<reference evidence="1" key="1">
    <citation type="submission" date="2020-10" db="EMBL/GenBank/DDBJ databases">
        <authorList>
            <person name="Gilroy R."/>
        </authorList>
    </citation>
    <scope>NUCLEOTIDE SEQUENCE</scope>
    <source>
        <strain evidence="1">ChiSjej3B21-11622</strain>
    </source>
</reference>
<evidence type="ECO:0000313" key="1">
    <source>
        <dbReference type="EMBL" id="HIQ95153.1"/>
    </source>
</evidence>
<organism evidence="1 2">
    <name type="scientific">Candidatus Limivivens merdigallinarum</name>
    <dbReference type="NCBI Taxonomy" id="2840859"/>
    <lineage>
        <taxon>Bacteria</taxon>
        <taxon>Bacillati</taxon>
        <taxon>Bacillota</taxon>
        <taxon>Clostridia</taxon>
        <taxon>Lachnospirales</taxon>
        <taxon>Lachnospiraceae</taxon>
        <taxon>Lachnospiraceae incertae sedis</taxon>
        <taxon>Candidatus Limivivens</taxon>
    </lineage>
</organism>
<proteinExistence type="predicted"/>
<protein>
    <recommendedName>
        <fullName evidence="3">ABC transporter substrate-binding protein</fullName>
    </recommendedName>
</protein>
<name>A0A9D0ZT43_9FIRM</name>
<evidence type="ECO:0000313" key="2">
    <source>
        <dbReference type="Proteomes" id="UP000886886"/>
    </source>
</evidence>
<sequence>MKEQLYTIPLMDAFQEQDECPFCFIRRSLEQHEMDFVLGSQASYMEDDVRAKTDEYGFCRDHYHKMFTYGNRLGSALILETHLKRLNKELKKQLDGYTPGKSSLLGRFKKPSGDSNSSPLTSWIRRETGKCYICEHMETIYKRYLDTFFELFKKDPEFRTLLKNGKGFCLEHFGDLVDGAEKRLNEKEKSELFKIIFPQMTENLDRVIEDVEWFQKKFDYQFKEADWKNSKDAVQRAMQKAGGGYPADEPYVSK</sequence>
<dbReference type="Proteomes" id="UP000886886">
    <property type="component" value="Unassembled WGS sequence"/>
</dbReference>
<gene>
    <name evidence="1" type="ORF">IAB26_01185</name>
</gene>
<reference evidence="1" key="2">
    <citation type="journal article" date="2021" name="PeerJ">
        <title>Extensive microbial diversity within the chicken gut microbiome revealed by metagenomics and culture.</title>
        <authorList>
            <person name="Gilroy R."/>
            <person name="Ravi A."/>
            <person name="Getino M."/>
            <person name="Pursley I."/>
            <person name="Horton D.L."/>
            <person name="Alikhan N.F."/>
            <person name="Baker D."/>
            <person name="Gharbi K."/>
            <person name="Hall N."/>
            <person name="Watson M."/>
            <person name="Adriaenssens E.M."/>
            <person name="Foster-Nyarko E."/>
            <person name="Jarju S."/>
            <person name="Secka A."/>
            <person name="Antonio M."/>
            <person name="Oren A."/>
            <person name="Chaudhuri R.R."/>
            <person name="La Ragione R."/>
            <person name="Hildebrand F."/>
            <person name="Pallen M.J."/>
        </authorList>
    </citation>
    <scope>NUCLEOTIDE SEQUENCE</scope>
    <source>
        <strain evidence="1">ChiSjej3B21-11622</strain>
    </source>
</reference>
<evidence type="ECO:0008006" key="3">
    <source>
        <dbReference type="Google" id="ProtNLM"/>
    </source>
</evidence>
<dbReference type="Pfam" id="PF19538">
    <property type="entry name" value="DUF6062"/>
    <property type="match status" value="1"/>
</dbReference>
<accession>A0A9D0ZT43</accession>